<evidence type="ECO:0000256" key="1">
    <source>
        <dbReference type="ARBA" id="ARBA00001967"/>
    </source>
</evidence>
<keyword evidence="4" id="KW-0479">Metal-binding</keyword>
<dbReference type="InterPro" id="IPR050192">
    <property type="entry name" value="CopG/NikR_regulator"/>
</dbReference>
<evidence type="ECO:0000256" key="8">
    <source>
        <dbReference type="HAMAP-Rule" id="MF_00476"/>
    </source>
</evidence>
<dbReference type="InterPro" id="IPR002145">
    <property type="entry name" value="CopG"/>
</dbReference>
<dbReference type="GO" id="GO:0010045">
    <property type="term" value="P:response to nickel cation"/>
    <property type="evidence" value="ECO:0007669"/>
    <property type="project" value="InterPro"/>
</dbReference>
<comment type="cofactor">
    <cofactor evidence="1">
        <name>Ni(2+)</name>
        <dbReference type="ChEBI" id="CHEBI:49786"/>
    </cofactor>
</comment>
<keyword evidence="7 8" id="KW-0804">Transcription</keyword>
<evidence type="ECO:0000313" key="11">
    <source>
        <dbReference type="EMBL" id="MBC2602429.1"/>
    </source>
</evidence>
<evidence type="ECO:0000256" key="5">
    <source>
        <dbReference type="ARBA" id="ARBA00023015"/>
    </source>
</evidence>
<dbReference type="EMBL" id="JACHVA010000089">
    <property type="protein sequence ID" value="MBC2602429.1"/>
    <property type="molecule type" value="Genomic_DNA"/>
</dbReference>
<dbReference type="InterPro" id="IPR045865">
    <property type="entry name" value="ACT-like_dom_sf"/>
</dbReference>
<dbReference type="HAMAP" id="MF_00476">
    <property type="entry name" value="NikR"/>
    <property type="match status" value="1"/>
</dbReference>
<feature type="domain" description="Transcription factor NikR nickel binding C-terminal" evidence="10">
    <location>
        <begin position="61"/>
        <end position="135"/>
    </location>
</feature>
<keyword evidence="5 8" id="KW-0805">Transcription regulation</keyword>
<keyword evidence="12" id="KW-1185">Reference proteome</keyword>
<feature type="domain" description="Ribbon-helix-helix protein CopG" evidence="9">
    <location>
        <begin position="9"/>
        <end position="48"/>
    </location>
</feature>
<comment type="function">
    <text evidence="8">Transcriptional regulator.</text>
</comment>
<evidence type="ECO:0000313" key="12">
    <source>
        <dbReference type="Proteomes" id="UP000525652"/>
    </source>
</evidence>
<evidence type="ECO:0000256" key="3">
    <source>
        <dbReference type="ARBA" id="ARBA00022596"/>
    </source>
</evidence>
<dbReference type="Proteomes" id="UP000525652">
    <property type="component" value="Unassembled WGS sequence"/>
</dbReference>
<name>A0A7X1AYT0_9BACT</name>
<dbReference type="SUPFAM" id="SSF47598">
    <property type="entry name" value="Ribbon-helix-helix"/>
    <property type="match status" value="1"/>
</dbReference>
<evidence type="ECO:0000256" key="2">
    <source>
        <dbReference type="ARBA" id="ARBA00008478"/>
    </source>
</evidence>
<dbReference type="NCBIfam" id="NF002815">
    <property type="entry name" value="PRK02967.1"/>
    <property type="match status" value="1"/>
</dbReference>
<dbReference type="InterPro" id="IPR010985">
    <property type="entry name" value="Ribbon_hlx_hlx"/>
</dbReference>
<dbReference type="InterPro" id="IPR022988">
    <property type="entry name" value="Ni_resp_reg_NikR"/>
</dbReference>
<keyword evidence="3" id="KW-0533">Nickel</keyword>
<organism evidence="11 12">
    <name type="scientific">Puniceicoccus vermicola</name>
    <dbReference type="NCBI Taxonomy" id="388746"/>
    <lineage>
        <taxon>Bacteria</taxon>
        <taxon>Pseudomonadati</taxon>
        <taxon>Verrucomicrobiota</taxon>
        <taxon>Opitutia</taxon>
        <taxon>Puniceicoccales</taxon>
        <taxon>Puniceicoccaceae</taxon>
        <taxon>Puniceicoccus</taxon>
    </lineage>
</organism>
<dbReference type="InterPro" id="IPR014864">
    <property type="entry name" value="TF_NikR_Ni-bd_C"/>
</dbReference>
<evidence type="ECO:0000256" key="6">
    <source>
        <dbReference type="ARBA" id="ARBA00023125"/>
    </source>
</evidence>
<dbReference type="CDD" id="cd22231">
    <property type="entry name" value="RHH_NikR_HicB-like"/>
    <property type="match status" value="1"/>
</dbReference>
<dbReference type="AlphaFoldDB" id="A0A7X1AYT0"/>
<dbReference type="SUPFAM" id="SSF55021">
    <property type="entry name" value="ACT-like"/>
    <property type="match status" value="1"/>
</dbReference>
<dbReference type="PANTHER" id="PTHR34719:SF2">
    <property type="entry name" value="NICKEL-RESPONSIVE REGULATOR"/>
    <property type="match status" value="1"/>
</dbReference>
<dbReference type="InterPro" id="IPR027271">
    <property type="entry name" value="Acetolactate_synth/TF_NikR_C"/>
</dbReference>
<dbReference type="InterPro" id="IPR013321">
    <property type="entry name" value="Arc_rbn_hlx_hlx"/>
</dbReference>
<evidence type="ECO:0000256" key="7">
    <source>
        <dbReference type="ARBA" id="ARBA00023163"/>
    </source>
</evidence>
<protein>
    <recommendedName>
        <fullName evidence="8">Putative nickel-responsive regulator</fullName>
    </recommendedName>
</protein>
<keyword evidence="6 8" id="KW-0238">DNA-binding</keyword>
<reference evidence="11 12" key="1">
    <citation type="submission" date="2020-07" db="EMBL/GenBank/DDBJ databases">
        <authorList>
            <person name="Feng X."/>
        </authorList>
    </citation>
    <scope>NUCLEOTIDE SEQUENCE [LARGE SCALE GENOMIC DNA]</scope>
    <source>
        <strain evidence="11 12">JCM14086</strain>
    </source>
</reference>
<evidence type="ECO:0000259" key="10">
    <source>
        <dbReference type="Pfam" id="PF08753"/>
    </source>
</evidence>
<sequence length="147" mass="16576">MKRMSEPIERISLSMPRSLVRQLDEMIERRGFESRSQAISTMIHQQVAEHAEDLGNEVTTGTINIVYEHGRNNLKKRLAEIEYENIAEVISSLHILLESQQTLEVILVQGPASKLRQIANELISCKGVRSGTLNIHSAVIPQLHAKN</sequence>
<dbReference type="NCBIfam" id="NF003381">
    <property type="entry name" value="PRK04460.1"/>
    <property type="match status" value="1"/>
</dbReference>
<dbReference type="Gene3D" id="1.10.1220.10">
    <property type="entry name" value="Met repressor-like"/>
    <property type="match status" value="1"/>
</dbReference>
<proteinExistence type="inferred from homology"/>
<comment type="caution">
    <text evidence="11">The sequence shown here is derived from an EMBL/GenBank/DDBJ whole genome shotgun (WGS) entry which is preliminary data.</text>
</comment>
<dbReference type="Pfam" id="PF01402">
    <property type="entry name" value="RHH_1"/>
    <property type="match status" value="1"/>
</dbReference>
<dbReference type="Gene3D" id="3.30.70.1150">
    <property type="entry name" value="ACT-like. Chain A, domain 2"/>
    <property type="match status" value="1"/>
</dbReference>
<dbReference type="GO" id="GO:0003677">
    <property type="term" value="F:DNA binding"/>
    <property type="evidence" value="ECO:0007669"/>
    <property type="project" value="UniProtKB-KW"/>
</dbReference>
<dbReference type="Pfam" id="PF08753">
    <property type="entry name" value="NikR_C"/>
    <property type="match status" value="1"/>
</dbReference>
<dbReference type="GO" id="GO:0016151">
    <property type="term" value="F:nickel cation binding"/>
    <property type="evidence" value="ECO:0007669"/>
    <property type="project" value="UniProtKB-UniRule"/>
</dbReference>
<evidence type="ECO:0000256" key="4">
    <source>
        <dbReference type="ARBA" id="ARBA00022723"/>
    </source>
</evidence>
<gene>
    <name evidence="11" type="primary">nikR</name>
    <name evidence="11" type="ORF">H5P30_11635</name>
</gene>
<dbReference type="PANTHER" id="PTHR34719">
    <property type="entry name" value="NICKEL-RESPONSIVE REGULATOR"/>
    <property type="match status" value="1"/>
</dbReference>
<evidence type="ECO:0000259" key="9">
    <source>
        <dbReference type="Pfam" id="PF01402"/>
    </source>
</evidence>
<dbReference type="GO" id="GO:0003700">
    <property type="term" value="F:DNA-binding transcription factor activity"/>
    <property type="evidence" value="ECO:0007669"/>
    <property type="project" value="UniProtKB-UniRule"/>
</dbReference>
<comment type="caution">
    <text evidence="8">Lacks conserved residue(s) required for the propagation of feature annotation.</text>
</comment>
<accession>A0A7X1AYT0</accession>
<comment type="similarity">
    <text evidence="2 8">Belongs to the transcriptional regulatory CopG/NikR family.</text>
</comment>